<protein>
    <recommendedName>
        <fullName evidence="1">DNA-directed DNA polymerase</fullName>
        <ecNumber evidence="1">2.7.7.7</ecNumber>
    </recommendedName>
</protein>
<evidence type="ECO:0000256" key="4">
    <source>
        <dbReference type="ARBA" id="ARBA00022705"/>
    </source>
</evidence>
<dbReference type="GO" id="GO:0003887">
    <property type="term" value="F:DNA-directed DNA polymerase activity"/>
    <property type="evidence" value="ECO:0007669"/>
    <property type="project" value="UniProtKB-KW"/>
</dbReference>
<evidence type="ECO:0000256" key="2">
    <source>
        <dbReference type="ARBA" id="ARBA00022679"/>
    </source>
</evidence>
<dbReference type="InterPro" id="IPR008921">
    <property type="entry name" value="DNA_pol3_clamp-load_cplx_C"/>
</dbReference>
<feature type="domain" description="DNA polymerase III delta subunit-like C-terminal" evidence="8">
    <location>
        <begin position="316"/>
        <end position="455"/>
    </location>
</feature>
<gene>
    <name evidence="9" type="ORF">H206_02515</name>
</gene>
<evidence type="ECO:0000259" key="8">
    <source>
        <dbReference type="Pfam" id="PF21694"/>
    </source>
</evidence>
<proteinExistence type="inferred from homology"/>
<accession>A0A444J2F7</accession>
<dbReference type="GO" id="GO:0003677">
    <property type="term" value="F:DNA binding"/>
    <property type="evidence" value="ECO:0007669"/>
    <property type="project" value="InterPro"/>
</dbReference>
<dbReference type="PANTHER" id="PTHR34388:SF1">
    <property type="entry name" value="DNA POLYMERASE III SUBUNIT DELTA"/>
    <property type="match status" value="1"/>
</dbReference>
<dbReference type="InterPro" id="IPR048466">
    <property type="entry name" value="DNA_pol3_delta-like_C"/>
</dbReference>
<dbReference type="NCBIfam" id="TIGR01128">
    <property type="entry name" value="holA"/>
    <property type="match status" value="1"/>
</dbReference>
<reference evidence="9 10" key="1">
    <citation type="submission" date="2017-01" db="EMBL/GenBank/DDBJ databases">
        <title>The cable genome- insights into the physiology and evolution of filamentous bacteria capable of sulfide oxidation via long distance electron transfer.</title>
        <authorList>
            <person name="Schreiber L."/>
            <person name="Bjerg J.T."/>
            <person name="Boggild A."/>
            <person name="Van De Vossenberg J."/>
            <person name="Meysman F."/>
            <person name="Nielsen L.P."/>
            <person name="Schramm A."/>
            <person name="Kjeldsen K.U."/>
        </authorList>
    </citation>
    <scope>NUCLEOTIDE SEQUENCE [LARGE SCALE GENOMIC DNA]</scope>
    <source>
        <strain evidence="9">MCF</strain>
    </source>
</reference>
<sequence>MPVYERNKLDTLFQEIKKGDFFPAYLFVGERYLCQQTADQVAKLLCAEGGTVHSIDGDAEESNLTLSKLRSFSLLGGKQVFRVNNTRLFHSKNIAKAIWNRAAQAHEGNKPDKAFKYLQAMMEAGGLESREPENDPGGLSAAQWKKCFGFAKPDGNLNWTGALFIKYSEQSGTGSGSAQSTRSAGENAGEMILAALDGGIPQNNILMLLAEEVDKRKKLYKFFKEKYAVIDLHVDTGASAQAKKEQQVVLREQVSTVLRKMNKRMTAGVMEQLLERVGFHPVAAVMETEKLALSVGAAQQITEEDLNCMVGRTRQEAVFELTQAISDKKVDQALLIASRLQGNGLHALAILATLRNFTRNLLLFRVLLEQEQYNFRPGISAKVFQEQCLPALKQNERWKTELSGHPFALYMRFKAAGTFSTDILRAWLRDILMADMRLKGSSIATDTVLQHLILSMMTTVEKVSLQNHS</sequence>
<dbReference type="PANTHER" id="PTHR34388">
    <property type="entry name" value="DNA POLYMERASE III SUBUNIT DELTA"/>
    <property type="match status" value="1"/>
</dbReference>
<organism evidence="9 10">
    <name type="scientific">Candidatus Electrothrix aarhusensis</name>
    <dbReference type="NCBI Taxonomy" id="1859131"/>
    <lineage>
        <taxon>Bacteria</taxon>
        <taxon>Pseudomonadati</taxon>
        <taxon>Thermodesulfobacteriota</taxon>
        <taxon>Desulfobulbia</taxon>
        <taxon>Desulfobulbales</taxon>
        <taxon>Desulfobulbaceae</taxon>
        <taxon>Candidatus Electrothrix</taxon>
    </lineage>
</organism>
<evidence type="ECO:0000256" key="7">
    <source>
        <dbReference type="ARBA" id="ARBA00049244"/>
    </source>
</evidence>
<evidence type="ECO:0000256" key="3">
    <source>
        <dbReference type="ARBA" id="ARBA00022695"/>
    </source>
</evidence>
<name>A0A444J2F7_9BACT</name>
<comment type="catalytic activity">
    <reaction evidence="7">
        <text>DNA(n) + a 2'-deoxyribonucleoside 5'-triphosphate = DNA(n+1) + diphosphate</text>
        <dbReference type="Rhea" id="RHEA:22508"/>
        <dbReference type="Rhea" id="RHEA-COMP:17339"/>
        <dbReference type="Rhea" id="RHEA-COMP:17340"/>
        <dbReference type="ChEBI" id="CHEBI:33019"/>
        <dbReference type="ChEBI" id="CHEBI:61560"/>
        <dbReference type="ChEBI" id="CHEBI:173112"/>
        <dbReference type="EC" id="2.7.7.7"/>
    </reaction>
</comment>
<dbReference type="Gene3D" id="3.40.50.300">
    <property type="entry name" value="P-loop containing nucleotide triphosphate hydrolases"/>
    <property type="match status" value="1"/>
</dbReference>
<evidence type="ECO:0000313" key="10">
    <source>
        <dbReference type="Proteomes" id="UP000287853"/>
    </source>
</evidence>
<dbReference type="AlphaFoldDB" id="A0A444J2F7"/>
<evidence type="ECO:0000256" key="6">
    <source>
        <dbReference type="ARBA" id="ARBA00034754"/>
    </source>
</evidence>
<dbReference type="Gene3D" id="1.20.272.10">
    <property type="match status" value="1"/>
</dbReference>
<dbReference type="GO" id="GO:0006261">
    <property type="term" value="P:DNA-templated DNA replication"/>
    <property type="evidence" value="ECO:0007669"/>
    <property type="project" value="TreeGrafter"/>
</dbReference>
<keyword evidence="2 9" id="KW-0808">Transferase</keyword>
<keyword evidence="5" id="KW-0239">DNA-directed DNA polymerase</keyword>
<evidence type="ECO:0000256" key="5">
    <source>
        <dbReference type="ARBA" id="ARBA00022932"/>
    </source>
</evidence>
<dbReference type="SUPFAM" id="SSF48019">
    <property type="entry name" value="post-AAA+ oligomerization domain-like"/>
    <property type="match status" value="1"/>
</dbReference>
<evidence type="ECO:0000256" key="1">
    <source>
        <dbReference type="ARBA" id="ARBA00012417"/>
    </source>
</evidence>
<dbReference type="Proteomes" id="UP000287853">
    <property type="component" value="Unassembled WGS sequence"/>
</dbReference>
<comment type="similarity">
    <text evidence="6">Belongs to the DNA polymerase HolA subunit family.</text>
</comment>
<dbReference type="InterPro" id="IPR005790">
    <property type="entry name" value="DNA_polIII_delta"/>
</dbReference>
<dbReference type="InterPro" id="IPR027417">
    <property type="entry name" value="P-loop_NTPase"/>
</dbReference>
<evidence type="ECO:0000313" key="9">
    <source>
        <dbReference type="EMBL" id="RWX47202.1"/>
    </source>
</evidence>
<dbReference type="EC" id="2.7.7.7" evidence="1"/>
<comment type="caution">
    <text evidence="9">The sequence shown here is derived from an EMBL/GenBank/DDBJ whole genome shotgun (WGS) entry which is preliminary data.</text>
</comment>
<dbReference type="EMBL" id="MTKO01000040">
    <property type="protein sequence ID" value="RWX47202.1"/>
    <property type="molecule type" value="Genomic_DNA"/>
</dbReference>
<keyword evidence="10" id="KW-1185">Reference proteome</keyword>
<dbReference type="GO" id="GO:0009360">
    <property type="term" value="C:DNA polymerase III complex"/>
    <property type="evidence" value="ECO:0007669"/>
    <property type="project" value="TreeGrafter"/>
</dbReference>
<keyword evidence="4" id="KW-0235">DNA replication</keyword>
<dbReference type="Pfam" id="PF21694">
    <property type="entry name" value="DNA_pol3_delta_C"/>
    <property type="match status" value="1"/>
</dbReference>
<keyword evidence="3 9" id="KW-0548">Nucleotidyltransferase</keyword>